<evidence type="ECO:0000256" key="5">
    <source>
        <dbReference type="HAMAP-Rule" id="MF_01474"/>
    </source>
</evidence>
<name>A0A7C5LCZ0_CALS0</name>
<dbReference type="NCBIfam" id="NF006811">
    <property type="entry name" value="PRK09333.1"/>
    <property type="match status" value="1"/>
</dbReference>
<protein>
    <recommendedName>
        <fullName evidence="4 5">Small ribosomal subunit protein eS19</fullName>
    </recommendedName>
</protein>
<dbReference type="InterPro" id="IPR036390">
    <property type="entry name" value="WH_DNA-bd_sf"/>
</dbReference>
<dbReference type="GO" id="GO:0003723">
    <property type="term" value="F:RNA binding"/>
    <property type="evidence" value="ECO:0007669"/>
    <property type="project" value="TreeGrafter"/>
</dbReference>
<evidence type="ECO:0000313" key="6">
    <source>
        <dbReference type="EMBL" id="HHK68721.1"/>
    </source>
</evidence>
<dbReference type="AlphaFoldDB" id="A0A7C5LCZ0"/>
<comment type="function">
    <text evidence="5">May be involved in maturation of the 30S ribosomal subunit.</text>
</comment>
<evidence type="ECO:0000256" key="3">
    <source>
        <dbReference type="ARBA" id="ARBA00023274"/>
    </source>
</evidence>
<sequence length="141" mass="15794">MVDVVRSVEAEKLINRVAAYLKTNQAVKPPAWAMFVKTSVARQEPPRNPDWWFVRAASILRKLYLHGPLGVSRMRKFYGGRHRGHMKPPHFAKGSGAIVRKILQQLESAGLVSTQPRKGRMLTPSGVKVLEQAAKSLQAKK</sequence>
<keyword evidence="2 5" id="KW-0689">Ribosomal protein</keyword>
<dbReference type="PROSITE" id="PS00628">
    <property type="entry name" value="RIBOSOMAL_S19E"/>
    <property type="match status" value="1"/>
</dbReference>
<dbReference type="EMBL" id="DRWN01000051">
    <property type="protein sequence ID" value="HHK68721.1"/>
    <property type="molecule type" value="Genomic_DNA"/>
</dbReference>
<accession>A0A7C5LCZ0</accession>
<dbReference type="GO" id="GO:0006412">
    <property type="term" value="P:translation"/>
    <property type="evidence" value="ECO:0007669"/>
    <property type="project" value="UniProtKB-UniRule"/>
</dbReference>
<evidence type="ECO:0000256" key="1">
    <source>
        <dbReference type="ARBA" id="ARBA00010014"/>
    </source>
</evidence>
<dbReference type="GO" id="GO:0000028">
    <property type="term" value="P:ribosomal small subunit assembly"/>
    <property type="evidence" value="ECO:0007669"/>
    <property type="project" value="TreeGrafter"/>
</dbReference>
<dbReference type="InterPro" id="IPR036388">
    <property type="entry name" value="WH-like_DNA-bd_sf"/>
</dbReference>
<keyword evidence="3 5" id="KW-0687">Ribonucleoprotein</keyword>
<evidence type="ECO:0000256" key="2">
    <source>
        <dbReference type="ARBA" id="ARBA00022980"/>
    </source>
</evidence>
<comment type="subunit">
    <text evidence="5">Part of the 30S ribosomal subunit.</text>
</comment>
<evidence type="ECO:0000256" key="4">
    <source>
        <dbReference type="ARBA" id="ARBA00035143"/>
    </source>
</evidence>
<dbReference type="PANTHER" id="PTHR11710:SF0">
    <property type="entry name" value="40S RIBOSOMAL PROTEIN S19"/>
    <property type="match status" value="1"/>
</dbReference>
<organism evidence="6">
    <name type="scientific">Caldiarchaeum subterraneum</name>
    <dbReference type="NCBI Taxonomy" id="311458"/>
    <lineage>
        <taxon>Archaea</taxon>
        <taxon>Nitrososphaerota</taxon>
        <taxon>Candidatus Caldarchaeales</taxon>
        <taxon>Candidatus Caldarchaeaceae</taxon>
        <taxon>Candidatus Caldarchaeum</taxon>
    </lineage>
</organism>
<comment type="caution">
    <text evidence="6">The sequence shown here is derived from an EMBL/GenBank/DDBJ whole genome shotgun (WGS) entry which is preliminary data.</text>
</comment>
<dbReference type="SMART" id="SM01413">
    <property type="entry name" value="Ribosomal_S19e"/>
    <property type="match status" value="1"/>
</dbReference>
<dbReference type="InterPro" id="IPR018277">
    <property type="entry name" value="Ribosomal_eS19_CS"/>
</dbReference>
<dbReference type="GO" id="GO:0003735">
    <property type="term" value="F:structural constituent of ribosome"/>
    <property type="evidence" value="ECO:0007669"/>
    <property type="project" value="InterPro"/>
</dbReference>
<dbReference type="GO" id="GO:0022627">
    <property type="term" value="C:cytosolic small ribosomal subunit"/>
    <property type="evidence" value="ECO:0007669"/>
    <property type="project" value="TreeGrafter"/>
</dbReference>
<proteinExistence type="inferred from homology"/>
<dbReference type="InterPro" id="IPR001266">
    <property type="entry name" value="Ribosomal_eS19"/>
</dbReference>
<comment type="similarity">
    <text evidence="1 5">Belongs to the eukaryotic ribosomal protein eS19 family.</text>
</comment>
<dbReference type="SUPFAM" id="SSF46785">
    <property type="entry name" value="Winged helix' DNA-binding domain"/>
    <property type="match status" value="1"/>
</dbReference>
<dbReference type="PANTHER" id="PTHR11710">
    <property type="entry name" value="40S RIBOSOMAL PROTEIN S19"/>
    <property type="match status" value="1"/>
</dbReference>
<gene>
    <name evidence="5" type="primary">rps19e</name>
    <name evidence="6" type="ORF">ENM11_06175</name>
</gene>
<reference evidence="6" key="1">
    <citation type="journal article" date="2020" name="mSystems">
        <title>Genome- and Community-Level Interaction Insights into Carbon Utilization and Element Cycling Functions of Hydrothermarchaeota in Hydrothermal Sediment.</title>
        <authorList>
            <person name="Zhou Z."/>
            <person name="Liu Y."/>
            <person name="Xu W."/>
            <person name="Pan J."/>
            <person name="Luo Z.H."/>
            <person name="Li M."/>
        </authorList>
    </citation>
    <scope>NUCLEOTIDE SEQUENCE [LARGE SCALE GENOMIC DNA]</scope>
    <source>
        <strain evidence="6">SpSt-1056</strain>
    </source>
</reference>
<dbReference type="FunFam" id="1.10.10.10:FF:000449">
    <property type="entry name" value="30S ribosomal protein S19e"/>
    <property type="match status" value="1"/>
</dbReference>
<dbReference type="InterPro" id="IPR027548">
    <property type="entry name" value="Ribosomal_eS19_archaeal"/>
</dbReference>
<dbReference type="Pfam" id="PF01090">
    <property type="entry name" value="Ribosomal_S19e"/>
    <property type="match status" value="1"/>
</dbReference>
<dbReference type="HAMAP" id="MF_01474">
    <property type="entry name" value="Ribosomal_eS19"/>
    <property type="match status" value="1"/>
</dbReference>
<dbReference type="Gene3D" id="1.10.10.10">
    <property type="entry name" value="Winged helix-like DNA-binding domain superfamily/Winged helix DNA-binding domain"/>
    <property type="match status" value="1"/>
</dbReference>